<dbReference type="InterPro" id="IPR000620">
    <property type="entry name" value="EamA_dom"/>
</dbReference>
<gene>
    <name evidence="2" type="ORF">AOT14_25760</name>
</gene>
<dbReference type="GO" id="GO:0016020">
    <property type="term" value="C:membrane"/>
    <property type="evidence" value="ECO:0007669"/>
    <property type="project" value="InterPro"/>
</dbReference>
<protein>
    <submittedName>
        <fullName evidence="2">Transmembrane protein</fullName>
    </submittedName>
</protein>
<dbReference type="Pfam" id="PF00892">
    <property type="entry name" value="EamA"/>
    <property type="match status" value="1"/>
</dbReference>
<keyword evidence="2" id="KW-0472">Membrane</keyword>
<dbReference type="PATRIC" id="fig|128780.6.peg.2600"/>
<dbReference type="PANTHER" id="PTHR22911">
    <property type="entry name" value="ACYL-MALONYL CONDENSING ENZYME-RELATED"/>
    <property type="match status" value="1"/>
</dbReference>
<dbReference type="EMBL" id="CP012900">
    <property type="protein sequence ID" value="ALJ28938.1"/>
    <property type="molecule type" value="Genomic_DNA"/>
</dbReference>
<dbReference type="InterPro" id="IPR037185">
    <property type="entry name" value="EmrE-like"/>
</dbReference>
<proteinExistence type="predicted"/>
<accession>A0A0R0DZ19</accession>
<keyword evidence="2" id="KW-0812">Transmembrane</keyword>
<evidence type="ECO:0000313" key="3">
    <source>
        <dbReference type="Proteomes" id="UP000061010"/>
    </source>
</evidence>
<sequence length="144" mass="15545">MATFPQWLPWALLSAAFAALTAIFAKLGLQQVDADLAMLLRTIAIVAVLGLFVAATGKWSNPLALPGRTLLWLLLSALATGASWLCYFRALQRGPASQVAPVDKLSVVLVAVFAFAFLHERLAWREWLGVAMIGGGVLLMALRR</sequence>
<dbReference type="OrthoDB" id="9806718at2"/>
<dbReference type="KEGG" id="sacz:AOT14_25760"/>
<name>A0A0R0DZ19_9GAMM</name>
<dbReference type="FunFam" id="1.10.3730.20:FF:000009">
    <property type="entry name" value="EamA family transporter"/>
    <property type="match status" value="1"/>
</dbReference>
<feature type="domain" description="EamA" evidence="1">
    <location>
        <begin position="7"/>
        <end position="141"/>
    </location>
</feature>
<organism evidence="2 3">
    <name type="scientific">Stenotrophomonas acidaminiphila</name>
    <dbReference type="NCBI Taxonomy" id="128780"/>
    <lineage>
        <taxon>Bacteria</taxon>
        <taxon>Pseudomonadati</taxon>
        <taxon>Pseudomonadota</taxon>
        <taxon>Gammaproteobacteria</taxon>
        <taxon>Lysobacterales</taxon>
        <taxon>Lysobacteraceae</taxon>
        <taxon>Stenotrophomonas</taxon>
    </lineage>
</organism>
<dbReference type="RefSeq" id="WP_054666983.1">
    <property type="nucleotide sequence ID" value="NZ_CP043570.1"/>
</dbReference>
<reference evidence="2 3" key="1">
    <citation type="journal article" date="2015" name="Genome Announc.">
        <title>Complete Genome Sequencing of Stenotrophomonas acidaminiphila ZAC14D2_NAIMI4_2, a Multidrug-Resistant Strain Isolated from Sediments of a Polluted River in Mexico, Uncovers New Antibiotic Resistance Genes and a Novel Class-II Lasso Peptide Biosynthesis Gene Cluster.</title>
        <authorList>
            <person name="Vinuesa P."/>
            <person name="Ochoa-Sanchez L.E."/>
        </authorList>
    </citation>
    <scope>NUCLEOTIDE SEQUENCE [LARGE SCALE GENOMIC DNA]</scope>
    <source>
        <strain evidence="2 3">ZAC14D2_NAIMI4_2</strain>
    </source>
</reference>
<dbReference type="PANTHER" id="PTHR22911:SF137">
    <property type="entry name" value="SOLUTE CARRIER FAMILY 35 MEMBER G2-RELATED"/>
    <property type="match status" value="1"/>
</dbReference>
<evidence type="ECO:0000313" key="2">
    <source>
        <dbReference type="EMBL" id="ALJ28938.1"/>
    </source>
</evidence>
<dbReference type="Gene3D" id="1.10.3730.20">
    <property type="match status" value="1"/>
</dbReference>
<dbReference type="AlphaFoldDB" id="A0A0R0DZ19"/>
<dbReference type="SUPFAM" id="SSF103481">
    <property type="entry name" value="Multidrug resistance efflux transporter EmrE"/>
    <property type="match status" value="1"/>
</dbReference>
<evidence type="ECO:0000259" key="1">
    <source>
        <dbReference type="Pfam" id="PF00892"/>
    </source>
</evidence>
<keyword evidence="3" id="KW-1185">Reference proteome</keyword>
<dbReference type="Proteomes" id="UP000061010">
    <property type="component" value="Chromosome"/>
</dbReference>